<sequence length="292" mass="32977">MSMQEFSDNLSTLSYVSRRRIPLWIWDPKNRTLFGRTAASWTLCILFYLAYYAFLAGFFMGMLMVFLYTEVPDDRPARTGMQSLLNLKPGLGFRPVIDVQKSLIKFAKTDPQSYLPYTENIDALLDAYKIVNSKPDGQFANCKDGKKDPDSVERVCKFPLDSLNPCTRENNYGYPDGTPCVILKVNKVYGWLPDIENMGQPHALVNCTGQNPADIENMGSVTYYPSAKLGDKSFGIFDSVYFPFIGQPGYLSPLVALKFTNPKRHVTILVECQLQNLKNAYTGSLGFEIRVD</sequence>
<dbReference type="InterPro" id="IPR038702">
    <property type="entry name" value="Na/K_ATPase_sub_beta_sf"/>
</dbReference>
<evidence type="ECO:0000256" key="6">
    <source>
        <dbReference type="ARBA" id="ARBA00023136"/>
    </source>
</evidence>
<dbReference type="GO" id="GO:0006883">
    <property type="term" value="P:intracellular sodium ion homeostasis"/>
    <property type="evidence" value="ECO:0007669"/>
    <property type="project" value="TreeGrafter"/>
</dbReference>
<proteinExistence type="inferred from homology"/>
<dbReference type="GO" id="GO:0036376">
    <property type="term" value="P:sodium ion export across plasma membrane"/>
    <property type="evidence" value="ECO:0007669"/>
    <property type="project" value="TreeGrafter"/>
</dbReference>
<dbReference type="Proteomes" id="UP000230066">
    <property type="component" value="Unassembled WGS sequence"/>
</dbReference>
<name>A0A4E0QZW8_FASHE</name>
<keyword evidence="3 7" id="KW-0812">Transmembrane</keyword>
<organism evidence="8 9">
    <name type="scientific">Fasciola hepatica</name>
    <name type="common">Liver fluke</name>
    <dbReference type="NCBI Taxonomy" id="6192"/>
    <lineage>
        <taxon>Eukaryota</taxon>
        <taxon>Metazoa</taxon>
        <taxon>Spiralia</taxon>
        <taxon>Lophotrochozoa</taxon>
        <taxon>Platyhelminthes</taxon>
        <taxon>Trematoda</taxon>
        <taxon>Digenea</taxon>
        <taxon>Plagiorchiida</taxon>
        <taxon>Echinostomata</taxon>
        <taxon>Echinostomatoidea</taxon>
        <taxon>Fasciolidae</taxon>
        <taxon>Fasciola</taxon>
    </lineage>
</organism>
<keyword evidence="6 7" id="KW-0472">Membrane</keyword>
<dbReference type="AlphaFoldDB" id="A0A4E0QZW8"/>
<dbReference type="PANTHER" id="PTHR11523:SF28">
    <property type="entry name" value="NA_K-ATPASE BETA SUBUNIT ISOFORM 4-RELATED"/>
    <property type="match status" value="1"/>
</dbReference>
<comment type="caution">
    <text evidence="8">The sequence shown here is derived from an EMBL/GenBank/DDBJ whole genome shotgun (WGS) entry which is preliminary data.</text>
</comment>
<dbReference type="GO" id="GO:0030007">
    <property type="term" value="P:intracellular potassium ion homeostasis"/>
    <property type="evidence" value="ECO:0007669"/>
    <property type="project" value="TreeGrafter"/>
</dbReference>
<comment type="subcellular location">
    <subcellularLocation>
        <location evidence="1">Membrane</location>
        <topology evidence="1">Single-pass type II membrane protein</topology>
    </subcellularLocation>
</comment>
<feature type="transmembrane region" description="Helical" evidence="7">
    <location>
        <begin position="38"/>
        <end position="68"/>
    </location>
</feature>
<dbReference type="GO" id="GO:0005890">
    <property type="term" value="C:sodium:potassium-exchanging ATPase complex"/>
    <property type="evidence" value="ECO:0007669"/>
    <property type="project" value="InterPro"/>
</dbReference>
<evidence type="ECO:0000313" key="8">
    <source>
        <dbReference type="EMBL" id="THD20503.1"/>
    </source>
</evidence>
<keyword evidence="9" id="KW-1185">Reference proteome</keyword>
<gene>
    <name evidence="8" type="ORF">D915_008854</name>
</gene>
<accession>A0A4E0QZW8</accession>
<comment type="similarity">
    <text evidence="2">Belongs to the X(+)/potassium ATPases subunit beta family.</text>
</comment>
<evidence type="ECO:0000256" key="5">
    <source>
        <dbReference type="ARBA" id="ARBA00022989"/>
    </source>
</evidence>
<dbReference type="GO" id="GO:0001671">
    <property type="term" value="F:ATPase activator activity"/>
    <property type="evidence" value="ECO:0007669"/>
    <property type="project" value="TreeGrafter"/>
</dbReference>
<evidence type="ECO:0000256" key="4">
    <source>
        <dbReference type="ARBA" id="ARBA00022968"/>
    </source>
</evidence>
<keyword evidence="5 7" id="KW-1133">Transmembrane helix</keyword>
<evidence type="ECO:0000313" key="9">
    <source>
        <dbReference type="Proteomes" id="UP000230066"/>
    </source>
</evidence>
<dbReference type="GO" id="GO:1990573">
    <property type="term" value="P:potassium ion import across plasma membrane"/>
    <property type="evidence" value="ECO:0007669"/>
    <property type="project" value="TreeGrafter"/>
</dbReference>
<evidence type="ECO:0000256" key="3">
    <source>
        <dbReference type="ARBA" id="ARBA00022692"/>
    </source>
</evidence>
<dbReference type="EMBL" id="JXXN02004548">
    <property type="protein sequence ID" value="THD20503.1"/>
    <property type="molecule type" value="Genomic_DNA"/>
</dbReference>
<dbReference type="Pfam" id="PF00287">
    <property type="entry name" value="Na_K-ATPase"/>
    <property type="match status" value="1"/>
</dbReference>
<dbReference type="Gene3D" id="2.60.40.1660">
    <property type="entry name" value="Na, k-atpase alpha subunit"/>
    <property type="match status" value="1"/>
</dbReference>
<evidence type="ECO:0000256" key="2">
    <source>
        <dbReference type="ARBA" id="ARBA00005876"/>
    </source>
</evidence>
<evidence type="ECO:0000256" key="1">
    <source>
        <dbReference type="ARBA" id="ARBA00004606"/>
    </source>
</evidence>
<protein>
    <submittedName>
        <fullName evidence="8">Sodium/potassium-transporting ATPase subunit beta</fullName>
    </submittedName>
</protein>
<evidence type="ECO:0000256" key="7">
    <source>
        <dbReference type="SAM" id="Phobius"/>
    </source>
</evidence>
<keyword evidence="4" id="KW-0735">Signal-anchor</keyword>
<dbReference type="PANTHER" id="PTHR11523">
    <property type="entry name" value="SODIUM/POTASSIUM-DEPENDENT ATPASE BETA SUBUNIT"/>
    <property type="match status" value="1"/>
</dbReference>
<dbReference type="InterPro" id="IPR000402">
    <property type="entry name" value="Na/K_ATPase_sub_beta"/>
</dbReference>
<reference evidence="8" key="1">
    <citation type="submission" date="2019-03" db="EMBL/GenBank/DDBJ databases">
        <title>Improved annotation for the trematode Fasciola hepatica.</title>
        <authorList>
            <person name="Choi Y.-J."/>
            <person name="Martin J."/>
            <person name="Mitreva M."/>
        </authorList>
    </citation>
    <scope>NUCLEOTIDE SEQUENCE [LARGE SCALE GENOMIC DNA]</scope>
</reference>